<dbReference type="Proteomes" id="UP001183176">
    <property type="component" value="Unassembled WGS sequence"/>
</dbReference>
<evidence type="ECO:0000259" key="5">
    <source>
        <dbReference type="Pfam" id="PF00296"/>
    </source>
</evidence>
<evidence type="ECO:0000313" key="6">
    <source>
        <dbReference type="EMBL" id="MDT0262131.1"/>
    </source>
</evidence>
<protein>
    <submittedName>
        <fullName evidence="6">LLM class flavin-dependent oxidoreductase</fullName>
        <ecNumber evidence="6">1.-.-.-</ecNumber>
    </submittedName>
</protein>
<dbReference type="InterPro" id="IPR011251">
    <property type="entry name" value="Luciferase-like_dom"/>
</dbReference>
<dbReference type="InterPro" id="IPR050172">
    <property type="entry name" value="SsuD_RutA_monooxygenase"/>
</dbReference>
<keyword evidence="3 6" id="KW-0560">Oxidoreductase</keyword>
<evidence type="ECO:0000256" key="1">
    <source>
        <dbReference type="ARBA" id="ARBA00022630"/>
    </source>
</evidence>
<gene>
    <name evidence="6" type="ORF">RM423_12085</name>
</gene>
<sequence>MSDSDQPQVGVLLPTREQAITGSFAGRPLISFAQQAELLGFDSLWTGDSLLARPRLDPVVVLAAAAAATSRITLGTAAITPALRHPLIAANMITSLDHVSSGRLVLGVGSGFPMPETELEFAAVGASFTGRAARLDETTQLWQRAWASTTPEGTTDFTGKYWQATGLDRLPDPARPGGPPLWLAGSDTPRVLARVVQYYDGWLPFLPSAQAYAKAWQQIQVEATAAGRAPGAITAGMYATITVNPNRAAAQAELEDYLGHYYGRSLDQMSRLQAYGWGTPEECADWLAGYVRAGARHIIIRVGSLDAETQLKDIASIVLPVLRAAR</sequence>
<keyword evidence="1" id="KW-0285">Flavoprotein</keyword>
<name>A0ABU2JBK2_9ACTN</name>
<keyword evidence="2" id="KW-0288">FMN</keyword>
<evidence type="ECO:0000256" key="3">
    <source>
        <dbReference type="ARBA" id="ARBA00023002"/>
    </source>
</evidence>
<evidence type="ECO:0000256" key="2">
    <source>
        <dbReference type="ARBA" id="ARBA00022643"/>
    </source>
</evidence>
<dbReference type="InterPro" id="IPR036661">
    <property type="entry name" value="Luciferase-like_sf"/>
</dbReference>
<dbReference type="GO" id="GO:0016491">
    <property type="term" value="F:oxidoreductase activity"/>
    <property type="evidence" value="ECO:0007669"/>
    <property type="project" value="UniProtKB-KW"/>
</dbReference>
<evidence type="ECO:0000313" key="7">
    <source>
        <dbReference type="Proteomes" id="UP001183176"/>
    </source>
</evidence>
<comment type="caution">
    <text evidence="6">The sequence shown here is derived from an EMBL/GenBank/DDBJ whole genome shotgun (WGS) entry which is preliminary data.</text>
</comment>
<dbReference type="Pfam" id="PF00296">
    <property type="entry name" value="Bac_luciferase"/>
    <property type="match status" value="1"/>
</dbReference>
<organism evidence="6 7">
    <name type="scientific">Jatrophihabitans lederbergiae</name>
    <dbReference type="NCBI Taxonomy" id="3075547"/>
    <lineage>
        <taxon>Bacteria</taxon>
        <taxon>Bacillati</taxon>
        <taxon>Actinomycetota</taxon>
        <taxon>Actinomycetes</taxon>
        <taxon>Jatrophihabitantales</taxon>
        <taxon>Jatrophihabitantaceae</taxon>
        <taxon>Jatrophihabitans</taxon>
    </lineage>
</organism>
<dbReference type="SUPFAM" id="SSF51679">
    <property type="entry name" value="Bacterial luciferase-like"/>
    <property type="match status" value="1"/>
</dbReference>
<dbReference type="EC" id="1.-.-.-" evidence="6"/>
<feature type="domain" description="Luciferase-like" evidence="5">
    <location>
        <begin position="9"/>
        <end position="297"/>
    </location>
</feature>
<keyword evidence="4" id="KW-0503">Monooxygenase</keyword>
<dbReference type="Gene3D" id="3.20.20.30">
    <property type="entry name" value="Luciferase-like domain"/>
    <property type="match status" value="1"/>
</dbReference>
<dbReference type="EMBL" id="JAVREH010000014">
    <property type="protein sequence ID" value="MDT0262131.1"/>
    <property type="molecule type" value="Genomic_DNA"/>
</dbReference>
<reference evidence="7" key="1">
    <citation type="submission" date="2023-07" db="EMBL/GenBank/DDBJ databases">
        <title>30 novel species of actinomycetes from the DSMZ collection.</title>
        <authorList>
            <person name="Nouioui I."/>
        </authorList>
    </citation>
    <scope>NUCLEOTIDE SEQUENCE [LARGE SCALE GENOMIC DNA]</scope>
    <source>
        <strain evidence="7">DSM 44399</strain>
    </source>
</reference>
<dbReference type="PANTHER" id="PTHR42847">
    <property type="entry name" value="ALKANESULFONATE MONOOXYGENASE"/>
    <property type="match status" value="1"/>
</dbReference>
<dbReference type="RefSeq" id="WP_311423282.1">
    <property type="nucleotide sequence ID" value="NZ_JAVREH010000014.1"/>
</dbReference>
<evidence type="ECO:0000256" key="4">
    <source>
        <dbReference type="ARBA" id="ARBA00023033"/>
    </source>
</evidence>
<accession>A0ABU2JBK2</accession>
<keyword evidence="7" id="KW-1185">Reference proteome</keyword>
<dbReference type="PANTHER" id="PTHR42847:SF4">
    <property type="entry name" value="ALKANESULFONATE MONOOXYGENASE-RELATED"/>
    <property type="match status" value="1"/>
</dbReference>
<proteinExistence type="predicted"/>